<evidence type="ECO:0000256" key="2">
    <source>
        <dbReference type="SAM" id="Phobius"/>
    </source>
</evidence>
<keyword evidence="5" id="KW-1185">Reference proteome</keyword>
<dbReference type="PANTHER" id="PTHR30570:SF1">
    <property type="entry name" value="PHOSPHATE-BINDING PROTEIN PSTS"/>
    <property type="match status" value="1"/>
</dbReference>
<dbReference type="PANTHER" id="PTHR30570">
    <property type="entry name" value="PERIPLASMIC PHOSPHATE BINDING COMPONENT OF PHOSPHATE ABC TRANSPORTER"/>
    <property type="match status" value="1"/>
</dbReference>
<keyword evidence="2" id="KW-0472">Membrane</keyword>
<dbReference type="Pfam" id="PF12849">
    <property type="entry name" value="PBP_like_2"/>
    <property type="match status" value="1"/>
</dbReference>
<dbReference type="RefSeq" id="WP_112112337.1">
    <property type="nucleotide sequence ID" value="NZ_QLSZ01000002.1"/>
</dbReference>
<proteinExistence type="predicted"/>
<dbReference type="Proteomes" id="UP000248840">
    <property type="component" value="Unassembled WGS sequence"/>
</dbReference>
<dbReference type="SUPFAM" id="SSF53850">
    <property type="entry name" value="Periplasmic binding protein-like II"/>
    <property type="match status" value="1"/>
</dbReference>
<keyword evidence="1" id="KW-0732">Signal</keyword>
<keyword evidence="2" id="KW-1133">Transmembrane helix</keyword>
<dbReference type="PROSITE" id="PS51257">
    <property type="entry name" value="PROKAR_LIPOPROTEIN"/>
    <property type="match status" value="1"/>
</dbReference>
<keyword evidence="2" id="KW-0812">Transmembrane</keyword>
<dbReference type="OrthoDB" id="1450880at2"/>
<evidence type="ECO:0000313" key="5">
    <source>
        <dbReference type="Proteomes" id="UP000248840"/>
    </source>
</evidence>
<comment type="caution">
    <text evidence="4">The sequence shown here is derived from an EMBL/GenBank/DDBJ whole genome shotgun (WGS) entry which is preliminary data.</text>
</comment>
<reference evidence="4 5" key="1">
    <citation type="submission" date="2018-06" db="EMBL/GenBank/DDBJ databases">
        <title>Genomic Encyclopedia of Archaeal and Bacterial Type Strains, Phase II (KMG-II): from individual species to whole genera.</title>
        <authorList>
            <person name="Goeker M."/>
        </authorList>
    </citation>
    <scope>NUCLEOTIDE SEQUENCE [LARGE SCALE GENOMIC DNA]</scope>
    <source>
        <strain evidence="4 5">DSM 25663</strain>
    </source>
</reference>
<evidence type="ECO:0000313" key="4">
    <source>
        <dbReference type="EMBL" id="RAR74188.1"/>
    </source>
</evidence>
<feature type="transmembrane region" description="Helical" evidence="2">
    <location>
        <begin position="6"/>
        <end position="22"/>
    </location>
</feature>
<feature type="domain" description="PBP" evidence="3">
    <location>
        <begin position="44"/>
        <end position="273"/>
    </location>
</feature>
<gene>
    <name evidence="4" type="ORF">CLV55_102119</name>
</gene>
<dbReference type="Gene3D" id="3.40.190.10">
    <property type="entry name" value="Periplasmic binding protein-like II"/>
    <property type="match status" value="2"/>
</dbReference>
<evidence type="ECO:0000256" key="1">
    <source>
        <dbReference type="ARBA" id="ARBA00022729"/>
    </source>
</evidence>
<sequence>MIKNSSVWVLFMTVVIFVFYACKKQEESTNERDTIVEGKMALLVDEALVPIVEDQVQVFENTYKASIAMLPLSEKECVSSLAKGKVKVAVLSRKLSPVEESYFKTKNIVPRTTAFATDAIAFISKKSTHDTLIALQDVVAFIQGKNKKFKGLVFDNPNSSAARMLCEKAKVEELPVSGTYSFKTNDEVIKYVAENENMIGVVGLNWIAQPKPSMQAFVNQVSVMSVRGDSQEYVYPSQDNLAMQKYPLARDLYLINCQGYEGLGIGLASFMAGEKGQRIVLKSGLSPIRIPSRKINIRKQIENESK</sequence>
<protein>
    <submittedName>
        <fullName evidence="4">Phosphate ABC transporter substrate-binding protein (PhoT family)</fullName>
    </submittedName>
</protein>
<organism evidence="4 5">
    <name type="scientific">Flavobacterium aciduliphilum</name>
    <dbReference type="NCBI Taxonomy" id="1101402"/>
    <lineage>
        <taxon>Bacteria</taxon>
        <taxon>Pseudomonadati</taxon>
        <taxon>Bacteroidota</taxon>
        <taxon>Flavobacteriia</taxon>
        <taxon>Flavobacteriales</taxon>
        <taxon>Flavobacteriaceae</taxon>
        <taxon>Flavobacterium</taxon>
    </lineage>
</organism>
<dbReference type="EMBL" id="QLSZ01000002">
    <property type="protein sequence ID" value="RAR74188.1"/>
    <property type="molecule type" value="Genomic_DNA"/>
</dbReference>
<dbReference type="InterPro" id="IPR050811">
    <property type="entry name" value="Phosphate_ABC_transporter"/>
</dbReference>
<dbReference type="InterPro" id="IPR024370">
    <property type="entry name" value="PBP_domain"/>
</dbReference>
<evidence type="ECO:0000259" key="3">
    <source>
        <dbReference type="Pfam" id="PF12849"/>
    </source>
</evidence>
<name>A0A328YJ57_9FLAO</name>
<dbReference type="AlphaFoldDB" id="A0A328YJ57"/>
<accession>A0A328YJ57</accession>